<keyword evidence="3" id="KW-1185">Reference proteome</keyword>
<dbReference type="Proteomes" id="UP000481153">
    <property type="component" value="Unassembled WGS sequence"/>
</dbReference>
<dbReference type="EMBL" id="VJMJ01000087">
    <property type="protein sequence ID" value="KAF0736873.1"/>
    <property type="molecule type" value="Genomic_DNA"/>
</dbReference>
<dbReference type="AlphaFoldDB" id="A0A6G0XA73"/>
<protein>
    <submittedName>
        <fullName evidence="2">Uncharacterized protein</fullName>
    </submittedName>
</protein>
<gene>
    <name evidence="2" type="ORF">Ae201684_007028</name>
</gene>
<evidence type="ECO:0000256" key="1">
    <source>
        <dbReference type="SAM" id="Phobius"/>
    </source>
</evidence>
<organism evidence="2 3">
    <name type="scientific">Aphanomyces euteiches</name>
    <dbReference type="NCBI Taxonomy" id="100861"/>
    <lineage>
        <taxon>Eukaryota</taxon>
        <taxon>Sar</taxon>
        <taxon>Stramenopiles</taxon>
        <taxon>Oomycota</taxon>
        <taxon>Saprolegniomycetes</taxon>
        <taxon>Saprolegniales</taxon>
        <taxon>Verrucalvaceae</taxon>
        <taxon>Aphanomyces</taxon>
    </lineage>
</organism>
<reference evidence="2 3" key="1">
    <citation type="submission" date="2019-07" db="EMBL/GenBank/DDBJ databases">
        <title>Genomics analysis of Aphanomyces spp. identifies a new class of oomycete effector associated with host adaptation.</title>
        <authorList>
            <person name="Gaulin E."/>
        </authorList>
    </citation>
    <scope>NUCLEOTIDE SEQUENCE [LARGE SCALE GENOMIC DNA]</scope>
    <source>
        <strain evidence="2 3">ATCC 201684</strain>
    </source>
</reference>
<keyword evidence="1" id="KW-0472">Membrane</keyword>
<feature type="transmembrane region" description="Helical" evidence="1">
    <location>
        <begin position="26"/>
        <end position="44"/>
    </location>
</feature>
<name>A0A6G0XA73_9STRA</name>
<sequence>MWAIILGMHVYSLLVSPHMAPESRTFYAYVGVAVVIVSFARFFYSMYSQPTYWGGKMLPKTIRVAMCTRLFGQMPSNDMRRWRNDVMFRLSTYGFTSVLATIAATYFVSPSSPAAGFAILVVDLSTVTAFDELRDCAEVMMKEEKLRFKTQ</sequence>
<keyword evidence="1" id="KW-0812">Transmembrane</keyword>
<accession>A0A6G0XA73</accession>
<comment type="caution">
    <text evidence="2">The sequence shown here is derived from an EMBL/GenBank/DDBJ whole genome shotgun (WGS) entry which is preliminary data.</text>
</comment>
<proteinExistence type="predicted"/>
<evidence type="ECO:0000313" key="3">
    <source>
        <dbReference type="Proteomes" id="UP000481153"/>
    </source>
</evidence>
<dbReference type="VEuPathDB" id="FungiDB:AeMF1_017811"/>
<evidence type="ECO:0000313" key="2">
    <source>
        <dbReference type="EMBL" id="KAF0736873.1"/>
    </source>
</evidence>
<keyword evidence="1" id="KW-1133">Transmembrane helix</keyword>
<feature type="transmembrane region" description="Helical" evidence="1">
    <location>
        <begin position="86"/>
        <end position="108"/>
    </location>
</feature>